<proteinExistence type="predicted"/>
<evidence type="ECO:0000256" key="1">
    <source>
        <dbReference type="SAM" id="MobiDB-lite"/>
    </source>
</evidence>
<dbReference type="EMBL" id="CCKQ01018444">
    <property type="protein sequence ID" value="CDW90414.1"/>
    <property type="molecule type" value="Genomic_DNA"/>
</dbReference>
<feature type="region of interest" description="Disordered" evidence="1">
    <location>
        <begin position="363"/>
        <end position="387"/>
    </location>
</feature>
<reference evidence="2 3" key="1">
    <citation type="submission" date="2014-06" db="EMBL/GenBank/DDBJ databases">
        <authorList>
            <person name="Swart Estienne"/>
        </authorList>
    </citation>
    <scope>NUCLEOTIDE SEQUENCE [LARGE SCALE GENOMIC DNA]</scope>
    <source>
        <strain evidence="2 3">130c</strain>
    </source>
</reference>
<dbReference type="Proteomes" id="UP000039865">
    <property type="component" value="Unassembled WGS sequence"/>
</dbReference>
<feature type="region of interest" description="Disordered" evidence="1">
    <location>
        <begin position="132"/>
        <end position="237"/>
    </location>
</feature>
<dbReference type="AlphaFoldDB" id="A0A078B7Q8"/>
<name>A0A078B7Q8_STYLE</name>
<protein>
    <submittedName>
        <fullName evidence="2">Uncharacterized protein</fullName>
    </submittedName>
</protein>
<keyword evidence="3" id="KW-1185">Reference proteome</keyword>
<accession>A0A078B7Q8</accession>
<sequence length="809" mass="94036">MTSIFDYSHDSETLVGKQKLREQERAVTVEISQVDEPNKYSDIPREKTLSPQTHKYSLNQTQTIFSFKSKQKGVKLNIQSEKHSPRTISDNNYDQSALLSNKSKLNNTIHSGSVKGNTHNNSVLVPMISDLPKISNHQGNNNQNNNSIHTNNNLNYQSNKQGHTMSPSSTRYQYDTQKYSNQDQSNSNDQKIDGLKLPPVKIRNNLSKSMGNDNKRSRTVIKGQNQSSQNNINSNRQSHQAKYQLIPPDCIVEYPKQTLSKLGEVLLQQNKQIGSSFNRRKVMFKQIQEKIDDLQEEYLNNQKSQLVNLNKSKREQQLHRDMLMKQEMEKQIKVKLQDPNYFKEMFVGDNEQYFFYLQQSGESPKNKFKNRRNSIDKKKKTNEQKQMSVQLKIEEDIHQMAQKYGIVPKEKYGDTIAVNSNQENLKKIVEKHYRRTKMRNFEDSVKEMRNFFNISNPLKRSHFKHLSNMAGIDDIANQLQEQSFQSFHNQTSDSPRVIVNQTSLSIKPALKLNNQSKSAIGEQITNDRKKSQDVFHEKLISRKKSTFQPTSGNNQAKTTLNSPSEHSLNNDDQMNFTNTQYLLTQNTQSSRRKIDAQTSIEDFTQSVKQKLTSLIGSFIGTILVPDQSQKYIHVANKYQFHEVQKLFNEYYSYKEPELKNKLDSHHKSFKKMSLRDIEKLSNAKNILKFDLDRKLSKHLNFLLSNRKEDQFFNEKYLAYVKNIPKQEKGEQTIKRIQKLVNENRIRTNGSPIVELRLNELKSELMNSINSKSPKGELLQKIDLIEKIPQAQTIQNSPSFQRSKTIIPQN</sequence>
<feature type="compositionally biased region" description="Polar residues" evidence="1">
    <location>
        <begin position="546"/>
        <end position="573"/>
    </location>
</feature>
<evidence type="ECO:0000313" key="3">
    <source>
        <dbReference type="Proteomes" id="UP000039865"/>
    </source>
</evidence>
<feature type="compositionally biased region" description="Low complexity" evidence="1">
    <location>
        <begin position="134"/>
        <end position="155"/>
    </location>
</feature>
<dbReference type="InParanoid" id="A0A078B7Q8"/>
<feature type="region of interest" description="Disordered" evidence="1">
    <location>
        <begin position="542"/>
        <end position="573"/>
    </location>
</feature>
<feature type="compositionally biased region" description="Polar residues" evidence="1">
    <location>
        <begin position="156"/>
        <end position="189"/>
    </location>
</feature>
<evidence type="ECO:0000313" key="2">
    <source>
        <dbReference type="EMBL" id="CDW90414.1"/>
    </source>
</evidence>
<dbReference type="OrthoDB" id="10678625at2759"/>
<organism evidence="2 3">
    <name type="scientific">Stylonychia lemnae</name>
    <name type="common">Ciliate</name>
    <dbReference type="NCBI Taxonomy" id="5949"/>
    <lineage>
        <taxon>Eukaryota</taxon>
        <taxon>Sar</taxon>
        <taxon>Alveolata</taxon>
        <taxon>Ciliophora</taxon>
        <taxon>Intramacronucleata</taxon>
        <taxon>Spirotrichea</taxon>
        <taxon>Stichotrichia</taxon>
        <taxon>Sporadotrichida</taxon>
        <taxon>Oxytrichidae</taxon>
        <taxon>Stylonychinae</taxon>
        <taxon>Stylonychia</taxon>
    </lineage>
</organism>
<feature type="compositionally biased region" description="Low complexity" evidence="1">
    <location>
        <begin position="224"/>
        <end position="237"/>
    </location>
</feature>
<feature type="compositionally biased region" description="Basic residues" evidence="1">
    <location>
        <begin position="366"/>
        <end position="380"/>
    </location>
</feature>
<gene>
    <name evidence="2" type="primary">Contig7482.g7992</name>
    <name evidence="2" type="ORF">STYLEM_19557</name>
</gene>